<dbReference type="Proteomes" id="UP000199199">
    <property type="component" value="Unassembled WGS sequence"/>
</dbReference>
<feature type="domain" description="DUF8161" evidence="2">
    <location>
        <begin position="31"/>
        <end position="86"/>
    </location>
</feature>
<dbReference type="AlphaFoldDB" id="A0A1I6V929"/>
<dbReference type="Pfam" id="PF26495">
    <property type="entry name" value="DUF8161_C"/>
    <property type="match status" value="1"/>
</dbReference>
<gene>
    <name evidence="4" type="ORF">SAMN04488556_0137</name>
</gene>
<dbReference type="EMBL" id="FOZS01000014">
    <property type="protein sequence ID" value="SFT10140.1"/>
    <property type="molecule type" value="Genomic_DNA"/>
</dbReference>
<reference evidence="5" key="1">
    <citation type="submission" date="2016-10" db="EMBL/GenBank/DDBJ databases">
        <authorList>
            <person name="Varghese N."/>
            <person name="Submissions S."/>
        </authorList>
    </citation>
    <scope>NUCLEOTIDE SEQUENCE [LARGE SCALE GENOMIC DNA]</scope>
    <source>
        <strain evidence="5">DSM 22427</strain>
    </source>
</reference>
<accession>A0A1I6V929</accession>
<organism evidence="4 5">
    <name type="scientific">Halostagnicola kamekurae</name>
    <dbReference type="NCBI Taxonomy" id="619731"/>
    <lineage>
        <taxon>Archaea</taxon>
        <taxon>Methanobacteriati</taxon>
        <taxon>Methanobacteriota</taxon>
        <taxon>Stenosarchaea group</taxon>
        <taxon>Halobacteria</taxon>
        <taxon>Halobacteriales</taxon>
        <taxon>Natrialbaceae</taxon>
        <taxon>Halostagnicola</taxon>
    </lineage>
</organism>
<sequence length="139" mass="16037">MTEDDVDPKKPRPKGHYPRFRDNEWHYIPDELAQTISLGPAGDGEPGQDWVLTYTPETRDESDREKILVRLTPRALHELYIETKGLDVETRQMGHRAECDLCGEIVDFERAIPDGQGEPCHRRCWADAYGAPDWFTEVL</sequence>
<dbReference type="RefSeq" id="WP_092907948.1">
    <property type="nucleotide sequence ID" value="NZ_FOZS01000014.1"/>
</dbReference>
<keyword evidence="5" id="KW-1185">Reference proteome</keyword>
<evidence type="ECO:0000256" key="1">
    <source>
        <dbReference type="SAM" id="MobiDB-lite"/>
    </source>
</evidence>
<evidence type="ECO:0000259" key="3">
    <source>
        <dbReference type="Pfam" id="PF26495"/>
    </source>
</evidence>
<dbReference type="OrthoDB" id="216831at2157"/>
<evidence type="ECO:0000313" key="5">
    <source>
        <dbReference type="Proteomes" id="UP000199199"/>
    </source>
</evidence>
<protein>
    <submittedName>
        <fullName evidence="4">Uncharacterized protein</fullName>
    </submittedName>
</protein>
<name>A0A1I6V929_9EURY</name>
<dbReference type="InterPro" id="IPR058475">
    <property type="entry name" value="DUF8161_N"/>
</dbReference>
<evidence type="ECO:0000313" key="4">
    <source>
        <dbReference type="EMBL" id="SFT10140.1"/>
    </source>
</evidence>
<feature type="domain" description="DUF8161" evidence="3">
    <location>
        <begin position="97"/>
        <end position="130"/>
    </location>
</feature>
<feature type="region of interest" description="Disordered" evidence="1">
    <location>
        <begin position="1"/>
        <end position="21"/>
    </location>
</feature>
<dbReference type="InterPro" id="IPR059014">
    <property type="entry name" value="DUF8161_C"/>
</dbReference>
<dbReference type="Pfam" id="PF26493">
    <property type="entry name" value="DUF8161"/>
    <property type="match status" value="1"/>
</dbReference>
<proteinExistence type="predicted"/>
<evidence type="ECO:0000259" key="2">
    <source>
        <dbReference type="Pfam" id="PF26493"/>
    </source>
</evidence>